<name>A0A7S1XAL2_9RHOD</name>
<sequence length="310" mass="34328">MKALSVVLIGFSTLVLVAAEICRCSKMRTQCKTFGVSGGSCVESNNGDCDACRCDLAGDMYCSIEESILENSDCESSRTFVARCPSYQPDESFCNKDKVVMTVEGQPLACITTIKVEDDIEEAYRYDKHETQIKDGLENQYISFRFVKSNKTNTLSFCAIYGQGINGEREGNWGASTANVFISNTYGVRWEVMDDPHPQDNFLPLSMETYTTDLQANHTWKASKSDGWCVGPVTDRGQNFQLRFDNLLNIKGVTVSDFNQTSGQISRGPNWLLATGPGQKPKDFGRDGASLIPLEIKSVRFASSCYCPRA</sequence>
<evidence type="ECO:0008006" key="3">
    <source>
        <dbReference type="Google" id="ProtNLM"/>
    </source>
</evidence>
<feature type="chain" id="PRO_5031303069" description="Laminin IV type A domain-containing protein" evidence="1">
    <location>
        <begin position="20"/>
        <end position="310"/>
    </location>
</feature>
<dbReference type="AlphaFoldDB" id="A0A7S1XAL2"/>
<reference evidence="2" key="1">
    <citation type="submission" date="2021-01" db="EMBL/GenBank/DDBJ databases">
        <authorList>
            <person name="Corre E."/>
            <person name="Pelletier E."/>
            <person name="Niang G."/>
            <person name="Scheremetjew M."/>
            <person name="Finn R."/>
            <person name="Kale V."/>
            <person name="Holt S."/>
            <person name="Cochrane G."/>
            <person name="Meng A."/>
            <person name="Brown T."/>
            <person name="Cohen L."/>
        </authorList>
    </citation>
    <scope>NUCLEOTIDE SEQUENCE</scope>
    <source>
        <strain evidence="2">SAG 36.94</strain>
    </source>
</reference>
<gene>
    <name evidence="2" type="ORF">CCAE0312_LOCUS247</name>
</gene>
<proteinExistence type="predicted"/>
<feature type="signal peptide" evidence="1">
    <location>
        <begin position="1"/>
        <end position="19"/>
    </location>
</feature>
<evidence type="ECO:0000256" key="1">
    <source>
        <dbReference type="SAM" id="SignalP"/>
    </source>
</evidence>
<accession>A0A7S1XAL2</accession>
<protein>
    <recommendedName>
        <fullName evidence="3">Laminin IV type A domain-containing protein</fullName>
    </recommendedName>
</protein>
<dbReference type="EMBL" id="HBGH01000483">
    <property type="protein sequence ID" value="CAD9221113.1"/>
    <property type="molecule type" value="Transcribed_RNA"/>
</dbReference>
<keyword evidence="1" id="KW-0732">Signal</keyword>
<organism evidence="2">
    <name type="scientific">Compsopogon caeruleus</name>
    <dbReference type="NCBI Taxonomy" id="31354"/>
    <lineage>
        <taxon>Eukaryota</taxon>
        <taxon>Rhodophyta</taxon>
        <taxon>Compsopogonophyceae</taxon>
        <taxon>Compsopogonales</taxon>
        <taxon>Compsopogonaceae</taxon>
        <taxon>Compsopogon</taxon>
    </lineage>
</organism>
<evidence type="ECO:0000313" key="2">
    <source>
        <dbReference type="EMBL" id="CAD9221113.1"/>
    </source>
</evidence>